<dbReference type="GO" id="GO:0016747">
    <property type="term" value="F:acyltransferase activity, transferring groups other than amino-acyl groups"/>
    <property type="evidence" value="ECO:0007669"/>
    <property type="project" value="InterPro"/>
</dbReference>
<accession>A0A222VRM5</accession>
<name>A0A222VRM5_9PSEU</name>
<keyword evidence="3" id="KW-0808">Transferase</keyword>
<feature type="domain" description="Thiolase N-terminal" evidence="1">
    <location>
        <begin position="18"/>
        <end position="183"/>
    </location>
</feature>
<reference evidence="3 4" key="1">
    <citation type="submission" date="2016-10" db="EMBL/GenBank/DDBJ databases">
        <authorList>
            <person name="de Groot N.N."/>
        </authorList>
    </citation>
    <scope>NUCLEOTIDE SEQUENCE [LARGE SCALE GENOMIC DNA]</scope>
    <source>
        <strain evidence="3 4">CGMCC 4.5506</strain>
    </source>
</reference>
<dbReference type="AlphaFoldDB" id="A0A222VRM5"/>
<dbReference type="SUPFAM" id="SSF53901">
    <property type="entry name" value="Thiolase-like"/>
    <property type="match status" value="2"/>
</dbReference>
<dbReference type="KEGG" id="pmad:BAY61_17775"/>
<dbReference type="Pfam" id="PF22691">
    <property type="entry name" value="Thiolase_C_1"/>
    <property type="match status" value="1"/>
</dbReference>
<dbReference type="InterPro" id="IPR020616">
    <property type="entry name" value="Thiolase_N"/>
</dbReference>
<dbReference type="CDD" id="cd00829">
    <property type="entry name" value="SCP-x_thiolase"/>
    <property type="match status" value="1"/>
</dbReference>
<dbReference type="OrthoDB" id="9785768at2"/>
<dbReference type="EMBL" id="FMZE01000010">
    <property type="protein sequence ID" value="SDD59416.1"/>
    <property type="molecule type" value="Genomic_DNA"/>
</dbReference>
<dbReference type="PANTHER" id="PTHR42870">
    <property type="entry name" value="ACETYL-COA C-ACETYLTRANSFERASE"/>
    <property type="match status" value="1"/>
</dbReference>
<dbReference type="InterPro" id="IPR055140">
    <property type="entry name" value="Thiolase_C_2"/>
</dbReference>
<dbReference type="PIRSF" id="PIRSF000429">
    <property type="entry name" value="Ac-CoA_Ac_transf"/>
    <property type="match status" value="1"/>
</dbReference>
<evidence type="ECO:0000259" key="2">
    <source>
        <dbReference type="Pfam" id="PF22691"/>
    </source>
</evidence>
<dbReference type="Proteomes" id="UP000199494">
    <property type="component" value="Unassembled WGS sequence"/>
</dbReference>
<gene>
    <name evidence="3" type="ORF">SAMN05421630_110113</name>
</gene>
<dbReference type="Pfam" id="PF00108">
    <property type="entry name" value="Thiolase_N"/>
    <property type="match status" value="1"/>
</dbReference>
<feature type="domain" description="Thiolase C-terminal" evidence="2">
    <location>
        <begin position="245"/>
        <end position="388"/>
    </location>
</feature>
<proteinExistence type="predicted"/>
<evidence type="ECO:0000313" key="3">
    <source>
        <dbReference type="EMBL" id="SDD59416.1"/>
    </source>
</evidence>
<dbReference type="STRING" id="530584.SAMN05421630_110113"/>
<sequence>MSSTPSVIGWSHSRFGRLPHEGVQDLIAEVSAEAVTDAGLQPADIGGIYVGVFNNGFSKQSFEAALVGAGNKQLARIPAARVENACASGSAALFAALDFVEAGRGKAALVIGAEKMTATVPHVLDDVLLGATHRKTEAEAGSFAGVFGALAARYADRFGDPREALAAIAAKNHRHGVANPYAHLRTDLGFEFCATESERNPRVAGPLLRTDCSMVSDGAAALVVAAPPLARRARRAVAVTARAQANEPLPVSERRDPLRWDGAATAFHTALAEAGLRTTELDLMELHDCFTLAELLQYEAFGLASQGKGGEVLAEGTTQREGALPVNVSGGLKARGHPVGATGVSQHIMAAMQLTGEAGEMQLPKAERAAVFNMGGVAVANYATVLERS</sequence>
<keyword evidence="4" id="KW-1185">Reference proteome</keyword>
<organism evidence="3 4">
    <name type="scientific">Prauserella marina</name>
    <dbReference type="NCBI Taxonomy" id="530584"/>
    <lineage>
        <taxon>Bacteria</taxon>
        <taxon>Bacillati</taxon>
        <taxon>Actinomycetota</taxon>
        <taxon>Actinomycetes</taxon>
        <taxon>Pseudonocardiales</taxon>
        <taxon>Pseudonocardiaceae</taxon>
        <taxon>Prauserella</taxon>
    </lineage>
</organism>
<dbReference type="Gene3D" id="3.40.47.10">
    <property type="match status" value="1"/>
</dbReference>
<dbReference type="RefSeq" id="WP_091808708.1">
    <property type="nucleotide sequence ID" value="NZ_CP016353.1"/>
</dbReference>
<dbReference type="InterPro" id="IPR002155">
    <property type="entry name" value="Thiolase"/>
</dbReference>
<evidence type="ECO:0000313" key="4">
    <source>
        <dbReference type="Proteomes" id="UP000199494"/>
    </source>
</evidence>
<evidence type="ECO:0000259" key="1">
    <source>
        <dbReference type="Pfam" id="PF00108"/>
    </source>
</evidence>
<dbReference type="PANTHER" id="PTHR42870:SF1">
    <property type="entry name" value="NON-SPECIFIC LIPID-TRANSFER PROTEIN-LIKE 2"/>
    <property type="match status" value="1"/>
</dbReference>
<dbReference type="InterPro" id="IPR016039">
    <property type="entry name" value="Thiolase-like"/>
</dbReference>
<dbReference type="NCBIfam" id="NF005704">
    <property type="entry name" value="PRK07516.1"/>
    <property type="match status" value="1"/>
</dbReference>
<protein>
    <submittedName>
        <fullName evidence="3">Acetyl-CoA C-acetyltransferase</fullName>
    </submittedName>
</protein>